<evidence type="ECO:0000313" key="2">
    <source>
        <dbReference type="Proteomes" id="UP000053268"/>
    </source>
</evidence>
<dbReference type="EMBL" id="KQ459582">
    <property type="protein sequence ID" value="KPI98739.1"/>
    <property type="molecule type" value="Genomic_DNA"/>
</dbReference>
<gene>
    <name evidence="1" type="ORF">RR46_10057</name>
</gene>
<evidence type="ECO:0000313" key="1">
    <source>
        <dbReference type="EMBL" id="KPI98739.1"/>
    </source>
</evidence>
<reference evidence="1 2" key="1">
    <citation type="journal article" date="2015" name="Nat. Commun.">
        <title>Outbred genome sequencing and CRISPR/Cas9 gene editing in butterflies.</title>
        <authorList>
            <person name="Li X."/>
            <person name="Fan D."/>
            <person name="Zhang W."/>
            <person name="Liu G."/>
            <person name="Zhang L."/>
            <person name="Zhao L."/>
            <person name="Fang X."/>
            <person name="Chen L."/>
            <person name="Dong Y."/>
            <person name="Chen Y."/>
            <person name="Ding Y."/>
            <person name="Zhao R."/>
            <person name="Feng M."/>
            <person name="Zhu Y."/>
            <person name="Feng Y."/>
            <person name="Jiang X."/>
            <person name="Zhu D."/>
            <person name="Xiang H."/>
            <person name="Feng X."/>
            <person name="Li S."/>
            <person name="Wang J."/>
            <person name="Zhang G."/>
            <person name="Kronforst M.R."/>
            <person name="Wang W."/>
        </authorList>
    </citation>
    <scope>NUCLEOTIDE SEQUENCE [LARGE SCALE GENOMIC DNA]</scope>
    <source>
        <strain evidence="1">Ya'a_city_454_Px</strain>
        <tissue evidence="1">Whole body</tissue>
    </source>
</reference>
<accession>A0A194Q173</accession>
<sequence length="204" mass="22750">MSTIAEKLCGDIVNPVLEQSSASSHYADNSKSQNASPTRSILVEKRKVVNNIIPKGKSAVVITKFKTRETVYNKVFTDKSTNTIISGPLTSNVECMTNIRKRAICTCGRAMIPPLDVKDVQTSKIQLYQADKSCFYCSEPQSCITRSTQFFDVSETVENNICNSKSFLKGHKPGSSRSNRPIYIDSYSAKRWALSKYPKRGPDF</sequence>
<proteinExistence type="predicted"/>
<dbReference type="Proteomes" id="UP000053268">
    <property type="component" value="Unassembled WGS sequence"/>
</dbReference>
<dbReference type="AlphaFoldDB" id="A0A194Q173"/>
<organism evidence="1 2">
    <name type="scientific">Papilio xuthus</name>
    <name type="common">Asian swallowtail butterfly</name>
    <dbReference type="NCBI Taxonomy" id="66420"/>
    <lineage>
        <taxon>Eukaryota</taxon>
        <taxon>Metazoa</taxon>
        <taxon>Ecdysozoa</taxon>
        <taxon>Arthropoda</taxon>
        <taxon>Hexapoda</taxon>
        <taxon>Insecta</taxon>
        <taxon>Pterygota</taxon>
        <taxon>Neoptera</taxon>
        <taxon>Endopterygota</taxon>
        <taxon>Lepidoptera</taxon>
        <taxon>Glossata</taxon>
        <taxon>Ditrysia</taxon>
        <taxon>Papilionoidea</taxon>
        <taxon>Papilionidae</taxon>
        <taxon>Papilioninae</taxon>
        <taxon>Papilio</taxon>
    </lineage>
</organism>
<protein>
    <submittedName>
        <fullName evidence="1">Uncharacterized protein</fullName>
    </submittedName>
</protein>
<keyword evidence="2" id="KW-1185">Reference proteome</keyword>
<name>A0A194Q173_PAPXU</name>